<dbReference type="InParanoid" id="A0A1Q3CFP2"/>
<organism evidence="7 8">
    <name type="scientific">Cephalotus follicularis</name>
    <name type="common">Albany pitcher plant</name>
    <dbReference type="NCBI Taxonomy" id="3775"/>
    <lineage>
        <taxon>Eukaryota</taxon>
        <taxon>Viridiplantae</taxon>
        <taxon>Streptophyta</taxon>
        <taxon>Embryophyta</taxon>
        <taxon>Tracheophyta</taxon>
        <taxon>Spermatophyta</taxon>
        <taxon>Magnoliopsida</taxon>
        <taxon>eudicotyledons</taxon>
        <taxon>Gunneridae</taxon>
        <taxon>Pentapetalae</taxon>
        <taxon>rosids</taxon>
        <taxon>fabids</taxon>
        <taxon>Oxalidales</taxon>
        <taxon>Cephalotaceae</taxon>
        <taxon>Cephalotus</taxon>
    </lineage>
</organism>
<gene>
    <name evidence="7" type="ORF">CFOL_v3_22368</name>
</gene>
<dbReference type="OrthoDB" id="1668162at2759"/>
<reference evidence="8" key="1">
    <citation type="submission" date="2016-04" db="EMBL/GenBank/DDBJ databases">
        <title>Cephalotus genome sequencing.</title>
        <authorList>
            <person name="Fukushima K."/>
            <person name="Hasebe M."/>
            <person name="Fang X."/>
        </authorList>
    </citation>
    <scope>NUCLEOTIDE SEQUENCE [LARGE SCALE GENOMIC DNA]</scope>
    <source>
        <strain evidence="8">cv. St1</strain>
    </source>
</reference>
<feature type="compositionally biased region" description="Low complexity" evidence="3">
    <location>
        <begin position="574"/>
        <end position="591"/>
    </location>
</feature>
<feature type="compositionally biased region" description="Low complexity" evidence="3">
    <location>
        <begin position="253"/>
        <end position="264"/>
    </location>
</feature>
<dbReference type="PROSITE" id="PS51444">
    <property type="entry name" value="FH2"/>
    <property type="match status" value="1"/>
</dbReference>
<feature type="region of interest" description="Disordered" evidence="3">
    <location>
        <begin position="574"/>
        <end position="596"/>
    </location>
</feature>
<keyword evidence="4" id="KW-0812">Transmembrane</keyword>
<feature type="signal peptide" evidence="5">
    <location>
        <begin position="1"/>
        <end position="28"/>
    </location>
</feature>
<sequence length="780" mass="85029">MAVMVQPWLLLHMILVNLIISVIPFSSCQPQNIETFYPIEPPSPTPAPSTQNIPATPPPQQQKQKPPPHPESSSSNNKTIVKAIATTAASTVVLAAVLFFFLQRCVIAKRRRARVSAANSPGGPPVLPQARFDGNLEGLIADDNGLDVLYWRKLEAQNQSNSFHKEAYRSPKKDGEEKGMGYQGRGSRKPEPIQEIPLLEGKSSTSHSHDKGGPEDVAKIQIATSDPSVGIALEAVEKQKPTIQPSNPPPPLLLSSSASQTKKTPAPPLPPPMPAKKHPAPTPPAPRTPSESKPGVSSAVEGRTRSGNGQLKLKALHWDKVNTNADHSMVWEKIDNGSFRFNGDLMEALFGYVATTKTSPPRDGNSENPPSPKSNPSAQIVILDARKSQNTAIVIKSLAVSRGEILDALTEGQGLNADTLEKLVRISPTKEEESQILEFDGDPTRLADAESFLFHLLKAIPSAFTRLSAMLFRLNYDSEMLHLKESSKTLELACKELRTRGLFLKLLEAILKAGNRMNAGTARGNAQAFNLTSLRKLSDVKSTDGKTTLLQFVVQEVARSEGKRCLINMNRSLSRNSSMSSNSGLSSNNSASKEEREKEYMKLGLPVIGGLSAQFSSVKKAAAIDCDTFAGSCSALTASTAEFRKLVSQCAADRRGGFVLKMKGFIEAAEEEVKVVKEEQTRVMELVTRTTEYYQAGASKDQIAKQLQLFVIVKDFLGMVDKACIEIARSMQKRKISVTSLGTSSPKSPISRTHVRFPKLPQHFMTDRYRSTSDESDTDS</sequence>
<keyword evidence="5" id="KW-0732">Signal</keyword>
<keyword evidence="8" id="KW-1185">Reference proteome</keyword>
<accession>A0A1Q3CFP2</accession>
<protein>
    <recommendedName>
        <fullName evidence="2">Formin-like protein</fullName>
    </recommendedName>
</protein>
<evidence type="ECO:0000256" key="1">
    <source>
        <dbReference type="ARBA" id="ARBA00025793"/>
    </source>
</evidence>
<dbReference type="STRING" id="3775.A0A1Q3CFP2"/>
<evidence type="ECO:0000313" key="8">
    <source>
        <dbReference type="Proteomes" id="UP000187406"/>
    </source>
</evidence>
<keyword evidence="4" id="KW-1133">Transmembrane helix</keyword>
<evidence type="ECO:0000259" key="6">
    <source>
        <dbReference type="PROSITE" id="PS51444"/>
    </source>
</evidence>
<dbReference type="EMBL" id="BDDD01001879">
    <property type="protein sequence ID" value="GAV78903.1"/>
    <property type="molecule type" value="Genomic_DNA"/>
</dbReference>
<dbReference type="GO" id="GO:0051015">
    <property type="term" value="F:actin filament binding"/>
    <property type="evidence" value="ECO:0007669"/>
    <property type="project" value="InterPro"/>
</dbReference>
<feature type="transmembrane region" description="Helical" evidence="4">
    <location>
        <begin position="80"/>
        <end position="102"/>
    </location>
</feature>
<dbReference type="PANTHER" id="PTHR23213:SF354">
    <property type="entry name" value="FORMIN-LIKE PROTEIN 4"/>
    <property type="match status" value="1"/>
</dbReference>
<evidence type="ECO:0000313" key="7">
    <source>
        <dbReference type="EMBL" id="GAV78903.1"/>
    </source>
</evidence>
<dbReference type="InterPro" id="IPR015425">
    <property type="entry name" value="FH2_Formin"/>
</dbReference>
<dbReference type="Pfam" id="PF02181">
    <property type="entry name" value="FH2"/>
    <property type="match status" value="1"/>
</dbReference>
<dbReference type="Proteomes" id="UP000187406">
    <property type="component" value="Unassembled WGS sequence"/>
</dbReference>
<keyword evidence="4" id="KW-0472">Membrane</keyword>
<feature type="chain" id="PRO_5012298103" description="Formin-like protein" evidence="5">
    <location>
        <begin position="29"/>
        <end position="780"/>
    </location>
</feature>
<evidence type="ECO:0000256" key="3">
    <source>
        <dbReference type="SAM" id="MobiDB-lite"/>
    </source>
</evidence>
<dbReference type="SUPFAM" id="SSF101447">
    <property type="entry name" value="Formin homology 2 domain (FH2 domain)"/>
    <property type="match status" value="1"/>
</dbReference>
<feature type="compositionally biased region" description="Pro residues" evidence="3">
    <location>
        <begin position="55"/>
        <end position="70"/>
    </location>
</feature>
<dbReference type="GO" id="GO:0045010">
    <property type="term" value="P:actin nucleation"/>
    <property type="evidence" value="ECO:0007669"/>
    <property type="project" value="InterPro"/>
</dbReference>
<feature type="domain" description="FH2" evidence="6">
    <location>
        <begin position="303"/>
        <end position="746"/>
    </location>
</feature>
<evidence type="ECO:0000256" key="4">
    <source>
        <dbReference type="SAM" id="Phobius"/>
    </source>
</evidence>
<evidence type="ECO:0000256" key="2">
    <source>
        <dbReference type="RuleBase" id="RU361260"/>
    </source>
</evidence>
<dbReference type="FunCoup" id="A0A1Q3CFP2">
    <property type="interactions" value="34"/>
</dbReference>
<dbReference type="PANTHER" id="PTHR23213">
    <property type="entry name" value="FORMIN-RELATED"/>
    <property type="match status" value="1"/>
</dbReference>
<comment type="similarity">
    <text evidence="1">Belongs to the formin-like family. Class-I subfamily.</text>
</comment>
<dbReference type="InterPro" id="IPR042201">
    <property type="entry name" value="FH2_Formin_sf"/>
</dbReference>
<comment type="caution">
    <text evidence="7">The sequence shown here is derived from an EMBL/GenBank/DDBJ whole genome shotgun (WGS) entry which is preliminary data.</text>
</comment>
<dbReference type="Gene3D" id="1.20.58.2220">
    <property type="entry name" value="Formin, FH2 domain"/>
    <property type="match status" value="1"/>
</dbReference>
<dbReference type="InterPro" id="IPR027643">
    <property type="entry name" value="Formin-like_plant"/>
</dbReference>
<dbReference type="AlphaFoldDB" id="A0A1Q3CFP2"/>
<name>A0A1Q3CFP2_CEPFO</name>
<feature type="region of interest" description="Disordered" evidence="3">
    <location>
        <begin position="160"/>
        <end position="192"/>
    </location>
</feature>
<feature type="compositionally biased region" description="Pro residues" evidence="3">
    <location>
        <begin position="265"/>
        <end position="287"/>
    </location>
</feature>
<proteinExistence type="inferred from homology"/>
<feature type="region of interest" description="Disordered" evidence="3">
    <location>
        <begin position="36"/>
        <end position="76"/>
    </location>
</feature>
<feature type="region of interest" description="Disordered" evidence="3">
    <location>
        <begin position="239"/>
        <end position="311"/>
    </location>
</feature>
<evidence type="ECO:0000256" key="5">
    <source>
        <dbReference type="SAM" id="SignalP"/>
    </source>
</evidence>
<dbReference type="SMART" id="SM00498">
    <property type="entry name" value="FH2"/>
    <property type="match status" value="1"/>
</dbReference>
<feature type="region of interest" description="Disordered" evidence="3">
    <location>
        <begin position="356"/>
        <end position="377"/>
    </location>
</feature>
<feature type="compositionally biased region" description="Basic and acidic residues" evidence="3">
    <location>
        <begin position="163"/>
        <end position="179"/>
    </location>
</feature>